<evidence type="ECO:0000256" key="1">
    <source>
        <dbReference type="SAM" id="Phobius"/>
    </source>
</evidence>
<dbReference type="OrthoDB" id="9812729at2"/>
<accession>A0A021VRL4</accession>
<dbReference type="Proteomes" id="UP000019753">
    <property type="component" value="Unassembled WGS sequence"/>
</dbReference>
<reference evidence="3 4" key="1">
    <citation type="submission" date="2014-01" db="EMBL/GenBank/DDBJ databases">
        <title>Actinotalea ferrariae CF5-4.</title>
        <authorList>
            <person name="Chen F."/>
            <person name="Li Y."/>
            <person name="Wang G."/>
        </authorList>
    </citation>
    <scope>NUCLEOTIDE SEQUENCE [LARGE SCALE GENOMIC DNA]</scope>
    <source>
        <strain evidence="3 4">CF5-4</strain>
    </source>
</reference>
<keyword evidence="1" id="KW-1133">Transmembrane helix</keyword>
<feature type="transmembrane region" description="Helical" evidence="1">
    <location>
        <begin position="12"/>
        <end position="31"/>
    </location>
</feature>
<comment type="caution">
    <text evidence="3">The sequence shown here is derived from an EMBL/GenBank/DDBJ whole genome shotgun (WGS) entry which is preliminary data.</text>
</comment>
<dbReference type="AlphaFoldDB" id="A0A021VRL4"/>
<dbReference type="RefSeq" id="WP_034227387.1">
    <property type="nucleotide sequence ID" value="NZ_AXCW01000187.1"/>
</dbReference>
<dbReference type="Pfam" id="PF01882">
    <property type="entry name" value="DUF58"/>
    <property type="match status" value="1"/>
</dbReference>
<proteinExistence type="predicted"/>
<feature type="domain" description="DUF58" evidence="2">
    <location>
        <begin position="208"/>
        <end position="353"/>
    </location>
</feature>
<keyword evidence="4" id="KW-1185">Reference proteome</keyword>
<gene>
    <name evidence="3" type="ORF">N866_05830</name>
</gene>
<name>A0A021VRL4_9CELL</name>
<dbReference type="PANTHER" id="PTHR34351">
    <property type="entry name" value="SLR1927 PROTEIN-RELATED"/>
    <property type="match status" value="1"/>
</dbReference>
<dbReference type="PANTHER" id="PTHR34351:SF1">
    <property type="entry name" value="SLR1927 PROTEIN"/>
    <property type="match status" value="1"/>
</dbReference>
<sequence length="425" mass="44986">MGARRLRLTARGTALLTLGGAALVAGVLLGVTSLVQVGLLLVLTVASSVGLLHLQARDQARGALHLTRRVTPHPVTEGDPATVEVALTRDRTGRTAPRLDRLEIAERAARELSGGGPLRARVSRERHALRLTYAISPTVRGRWGVGPVQLHRADPFGVARWSGPLGEPALVAVRPRTTPLSITSSAMSSDADRVVLGARSPSPDDTALRDYRAGDDLRRVHWPTSARRGELVVRQDERSGRRPASVLLDLPADADAGEWSIRLAASVAVALVGSGHHVRLLGGDVLDAARDHHRPDATGAAVAALLDQTVDLTMPVDAAERTAWLRTAVDTLQADAGGSELVLALVGELDDETLGALARTGETTHGWAMVRTAETAEPLATAAAERTAQSLSRAGWAVCLVRVGEDLAACWERLLGSDDRAVMSR</sequence>
<keyword evidence="1" id="KW-0812">Transmembrane</keyword>
<dbReference type="EMBL" id="AXCW01000187">
    <property type="protein sequence ID" value="EYR62695.1"/>
    <property type="molecule type" value="Genomic_DNA"/>
</dbReference>
<dbReference type="InterPro" id="IPR002881">
    <property type="entry name" value="DUF58"/>
</dbReference>
<evidence type="ECO:0000313" key="3">
    <source>
        <dbReference type="EMBL" id="EYR62695.1"/>
    </source>
</evidence>
<keyword evidence="1" id="KW-0472">Membrane</keyword>
<protein>
    <recommendedName>
        <fullName evidence="2">DUF58 domain-containing protein</fullName>
    </recommendedName>
</protein>
<evidence type="ECO:0000313" key="4">
    <source>
        <dbReference type="Proteomes" id="UP000019753"/>
    </source>
</evidence>
<organism evidence="3 4">
    <name type="scientific">Actinotalea ferrariae CF5-4</name>
    <dbReference type="NCBI Taxonomy" id="948458"/>
    <lineage>
        <taxon>Bacteria</taxon>
        <taxon>Bacillati</taxon>
        <taxon>Actinomycetota</taxon>
        <taxon>Actinomycetes</taxon>
        <taxon>Micrococcales</taxon>
        <taxon>Cellulomonadaceae</taxon>
        <taxon>Actinotalea</taxon>
    </lineage>
</organism>
<evidence type="ECO:0000259" key="2">
    <source>
        <dbReference type="Pfam" id="PF01882"/>
    </source>
</evidence>